<reference evidence="2 3" key="1">
    <citation type="submission" date="2014-07" db="EMBL/GenBank/DDBJ databases">
        <title>Methanogenic archaea and the global carbon cycle.</title>
        <authorList>
            <person name="Henriksen J.R."/>
            <person name="Luke J."/>
            <person name="Reinhart S."/>
            <person name="Benedict M.N."/>
            <person name="Youngblut N.D."/>
            <person name="Metcalf M.E."/>
            <person name="Whitaker R.J."/>
            <person name="Metcalf W.W."/>
        </authorList>
    </citation>
    <scope>NUCLEOTIDE SEQUENCE [LARGE SCALE GENOMIC DNA]</scope>
    <source>
        <strain evidence="2 3">S-6</strain>
    </source>
</reference>
<dbReference type="EMBL" id="CP009512">
    <property type="protein sequence ID" value="AKB63751.1"/>
    <property type="molecule type" value="Genomic_DNA"/>
</dbReference>
<sequence>MQQYKLKRGFKPEPERIYQAMQESFPVEISRNGDRFEASYGALSKITVWIEDKKLCVETVSDAAVKEDETILQTNKAYRDFLLKSTGYTAKERLKMAKKDVGEA</sequence>
<dbReference type="Pfam" id="PF18446">
    <property type="entry name" value="DUF5611"/>
    <property type="match status" value="1"/>
</dbReference>
<dbReference type="GeneID" id="24876701"/>
<dbReference type="PATRIC" id="fig|213585.10.peg.683"/>
<gene>
    <name evidence="2" type="ORF">MSMAS_0555</name>
</gene>
<accession>A0A0E3LTL9</accession>
<dbReference type="Gene3D" id="3.30.310.190">
    <property type="match status" value="1"/>
</dbReference>
<dbReference type="RefSeq" id="WP_011032714.1">
    <property type="nucleotide sequence ID" value="NZ_CP009512.1"/>
</dbReference>
<proteinExistence type="predicted"/>
<dbReference type="AlphaFoldDB" id="A0A0E3LTL9"/>
<evidence type="ECO:0000259" key="1">
    <source>
        <dbReference type="Pfam" id="PF18446"/>
    </source>
</evidence>
<dbReference type="PIRSF" id="PIRSF022080">
    <property type="entry name" value="UCP022080"/>
    <property type="match status" value="1"/>
</dbReference>
<dbReference type="Proteomes" id="UP000033097">
    <property type="component" value="Chromosome"/>
</dbReference>
<dbReference type="InterPro" id="IPR040713">
    <property type="entry name" value="DUF5611"/>
</dbReference>
<name>A0A0E3LTL9_METMZ</name>
<protein>
    <submittedName>
        <fullName evidence="2">COG4004 family</fullName>
    </submittedName>
</protein>
<dbReference type="InterPro" id="IPR016800">
    <property type="entry name" value="UCP022080"/>
</dbReference>
<evidence type="ECO:0000313" key="3">
    <source>
        <dbReference type="Proteomes" id="UP000033097"/>
    </source>
</evidence>
<evidence type="ECO:0000313" key="2">
    <source>
        <dbReference type="EMBL" id="AKB63751.1"/>
    </source>
</evidence>
<dbReference type="HOGENOM" id="CLU_152346_1_0_2"/>
<dbReference type="KEGG" id="mmj:MSMAS_0555"/>
<organism evidence="2 3">
    <name type="scientific">Methanosarcina mazei S-6</name>
    <dbReference type="NCBI Taxonomy" id="213585"/>
    <lineage>
        <taxon>Archaea</taxon>
        <taxon>Methanobacteriati</taxon>
        <taxon>Methanobacteriota</taxon>
        <taxon>Stenosarchaea group</taxon>
        <taxon>Methanomicrobia</taxon>
        <taxon>Methanosarcinales</taxon>
        <taxon>Methanosarcinaceae</taxon>
        <taxon>Methanosarcina</taxon>
    </lineage>
</organism>
<feature type="domain" description="DUF5611" evidence="1">
    <location>
        <begin position="1"/>
        <end position="99"/>
    </location>
</feature>